<evidence type="ECO:0000259" key="2">
    <source>
        <dbReference type="Pfam" id="PF16655"/>
    </source>
</evidence>
<evidence type="ECO:0000313" key="3">
    <source>
        <dbReference type="EMBL" id="MFH6984141.1"/>
    </source>
</evidence>
<dbReference type="Gene3D" id="3.60.21.70">
    <property type="entry name" value="PhoD-like phosphatase"/>
    <property type="match status" value="1"/>
</dbReference>
<accession>A0ABW7N9V7</accession>
<dbReference type="InterPro" id="IPR018946">
    <property type="entry name" value="PhoD-like_MPP"/>
</dbReference>
<keyword evidence="4" id="KW-1185">Reference proteome</keyword>
<dbReference type="PANTHER" id="PTHR43606:SF7">
    <property type="entry name" value="PHOSPHATASE, PUTATIVE (AFU_ORTHOLOGUE AFUA_6G08710)-RELATED"/>
    <property type="match status" value="1"/>
</dbReference>
<organism evidence="3 4">
    <name type="scientific">Marinoscillum luteum</name>
    <dbReference type="NCBI Taxonomy" id="861051"/>
    <lineage>
        <taxon>Bacteria</taxon>
        <taxon>Pseudomonadati</taxon>
        <taxon>Bacteroidota</taxon>
        <taxon>Cytophagia</taxon>
        <taxon>Cytophagales</taxon>
        <taxon>Reichenbachiellaceae</taxon>
        <taxon>Marinoscillum</taxon>
    </lineage>
</organism>
<dbReference type="PROSITE" id="PS51257">
    <property type="entry name" value="PROKAR_LIPOPROTEIN"/>
    <property type="match status" value="1"/>
</dbReference>
<dbReference type="InterPro" id="IPR038607">
    <property type="entry name" value="PhoD-like_sf"/>
</dbReference>
<evidence type="ECO:0000259" key="1">
    <source>
        <dbReference type="Pfam" id="PF09423"/>
    </source>
</evidence>
<feature type="domain" description="Phospholipase D N-terminal" evidence="2">
    <location>
        <begin position="35"/>
        <end position="124"/>
    </location>
</feature>
<evidence type="ECO:0000313" key="4">
    <source>
        <dbReference type="Proteomes" id="UP001610063"/>
    </source>
</evidence>
<dbReference type="SUPFAM" id="SSF56300">
    <property type="entry name" value="Metallo-dependent phosphatases"/>
    <property type="match status" value="1"/>
</dbReference>
<sequence length="502" mass="56793">MKSLSSFLIVLAVLIGCSPKSTDVKEQTDPGPFLHGVASGDPLYDRVIIWTRVTPESPADSVVVFWEVSENQWFKSSLISGQVVTDAGRDFTVKVDVANLQSGTPYYYRFKSAGSFSPIGRTKTAAQNADSLRFAVVSCSNYEWGYFTAYQKIAEKELLDAVVHLGDYIYEYAPGGYGDTTIGRKHEPPHELLTLSDYRTRYAQYRSDPDLQAMHASHPFIAIWDDHEIANDVYTSGAQNHQANEGSFEERKRAAVQTYYEWMPIREADKLYRSFEFGELAELIMLDERLEGRTAPVASISDENFNSPDRSMLGADQLSWLKSTIEGSEARWKVIGNQVIFSDINQTMVFPDNPKNLDSWDGYPAEKKEVARFIKDFDNILWVTGDTHASWVMETIVADVSLAPLGVEFGTPSISSANYDEYSGLDTARMYENLFQNFNPHIKYANLTEHGYFLLTLQKERATARYYFVENIRVPNAAEGKPKEFWVNDGAPVIKQYNVYGF</sequence>
<dbReference type="InterPro" id="IPR052900">
    <property type="entry name" value="Phospholipid_Metab_Enz"/>
</dbReference>
<protein>
    <submittedName>
        <fullName evidence="3">Alkaline phosphatase D family protein</fullName>
    </submittedName>
</protein>
<proteinExistence type="predicted"/>
<dbReference type="RefSeq" id="WP_395417555.1">
    <property type="nucleotide sequence ID" value="NZ_JBIPKE010000017.1"/>
</dbReference>
<comment type="caution">
    <text evidence="3">The sequence shown here is derived from an EMBL/GenBank/DDBJ whole genome shotgun (WGS) entry which is preliminary data.</text>
</comment>
<dbReference type="PANTHER" id="PTHR43606">
    <property type="entry name" value="PHOSPHATASE, PUTATIVE (AFU_ORTHOLOGUE AFUA_6G08710)-RELATED"/>
    <property type="match status" value="1"/>
</dbReference>
<dbReference type="Gene3D" id="2.60.40.380">
    <property type="entry name" value="Purple acid phosphatase-like, N-terminal"/>
    <property type="match status" value="1"/>
</dbReference>
<dbReference type="EMBL" id="JBIPKE010000017">
    <property type="protein sequence ID" value="MFH6984141.1"/>
    <property type="molecule type" value="Genomic_DNA"/>
</dbReference>
<name>A0ABW7N9V7_9BACT</name>
<gene>
    <name evidence="3" type="ORF">ACHKAR_11870</name>
</gene>
<reference evidence="3 4" key="1">
    <citation type="journal article" date="2013" name="Int. J. Syst. Evol. Microbiol.">
        <title>Marinoscillum luteum sp. nov., isolated from marine sediment.</title>
        <authorList>
            <person name="Cha I.T."/>
            <person name="Park S.J."/>
            <person name="Kim S.J."/>
            <person name="Kim J.G."/>
            <person name="Jung M.Y."/>
            <person name="Shin K.S."/>
            <person name="Kwon K.K."/>
            <person name="Yang S.H."/>
            <person name="Seo Y.S."/>
            <person name="Rhee S.K."/>
        </authorList>
    </citation>
    <scope>NUCLEOTIDE SEQUENCE [LARGE SCALE GENOMIC DNA]</scope>
    <source>
        <strain evidence="3 4">KCTC 23939</strain>
    </source>
</reference>
<dbReference type="Proteomes" id="UP001610063">
    <property type="component" value="Unassembled WGS sequence"/>
</dbReference>
<dbReference type="Pfam" id="PF09423">
    <property type="entry name" value="PhoD"/>
    <property type="match status" value="1"/>
</dbReference>
<dbReference type="CDD" id="cd07389">
    <property type="entry name" value="MPP_PhoD"/>
    <property type="match status" value="1"/>
</dbReference>
<dbReference type="InterPro" id="IPR029052">
    <property type="entry name" value="Metallo-depent_PP-like"/>
</dbReference>
<dbReference type="InterPro" id="IPR032093">
    <property type="entry name" value="PhoD_N"/>
</dbReference>
<dbReference type="Pfam" id="PF16655">
    <property type="entry name" value="PhoD_N"/>
    <property type="match status" value="1"/>
</dbReference>
<feature type="domain" description="PhoD-like phosphatase metallophosphatase" evidence="1">
    <location>
        <begin position="134"/>
        <end position="466"/>
    </location>
</feature>